<protein>
    <recommendedName>
        <fullName evidence="7">Peptidase C1A papain C-terminal domain-containing protein</fullName>
    </recommendedName>
</protein>
<organism evidence="8 9">
    <name type="scientific">Steinernema hermaphroditum</name>
    <dbReference type="NCBI Taxonomy" id="289476"/>
    <lineage>
        <taxon>Eukaryota</taxon>
        <taxon>Metazoa</taxon>
        <taxon>Ecdysozoa</taxon>
        <taxon>Nematoda</taxon>
        <taxon>Chromadorea</taxon>
        <taxon>Rhabditida</taxon>
        <taxon>Tylenchina</taxon>
        <taxon>Panagrolaimomorpha</taxon>
        <taxon>Strongyloidoidea</taxon>
        <taxon>Steinernematidae</taxon>
        <taxon>Steinernema</taxon>
    </lineage>
</organism>
<dbReference type="AlphaFoldDB" id="A0AA39HHY7"/>
<dbReference type="InterPro" id="IPR039417">
    <property type="entry name" value="Peptidase_C1A_papain-like"/>
</dbReference>
<feature type="chain" id="PRO_5041380500" description="Peptidase C1A papain C-terminal domain-containing protein" evidence="6">
    <location>
        <begin position="20"/>
        <end position="325"/>
    </location>
</feature>
<evidence type="ECO:0000256" key="3">
    <source>
        <dbReference type="ARBA" id="ARBA00022801"/>
    </source>
</evidence>
<dbReference type="InterPro" id="IPR000169">
    <property type="entry name" value="Pept_cys_AS"/>
</dbReference>
<evidence type="ECO:0000313" key="8">
    <source>
        <dbReference type="EMBL" id="KAK0406206.1"/>
    </source>
</evidence>
<dbReference type="InterPro" id="IPR038765">
    <property type="entry name" value="Papain-like_cys_pep_sf"/>
</dbReference>
<sequence length="325" mass="36624">MRFQIVLLAVLCLSVDAYSAKERRRRQAIKEEQLKKIEEHNASGSSFKMGLSKVNDYGHETFEEFKEKYLMKVNMENAERLPEPAESEFFQGDLPTHFDWRDHGAVTKVGNQMPCGCCYAFSATGNIESVWKVKKGVLRELSKQQIVDCCRVPCSDAQSASAPECCDGCNKGYTGTVLRYVKIRGGIEPEADYRFKANDEGKCHFNRSEVTAYIDDQVMMPQLDEDKFARYLYKHGAISVSINANDAFSNYNKGIFDQTPDQCPGDLGDLNHAVLLVGFGEENGIPYWIVKNSWGTDWGENGYVRMRRGKNLCGIGMYSTSAVIN</sequence>
<feature type="domain" description="Peptidase C1A papain C-terminal" evidence="7">
    <location>
        <begin position="94"/>
        <end position="323"/>
    </location>
</feature>
<comment type="similarity">
    <text evidence="1">Belongs to the peptidase C1 family.</text>
</comment>
<dbReference type="SMART" id="SM00645">
    <property type="entry name" value="Pept_C1"/>
    <property type="match status" value="1"/>
</dbReference>
<dbReference type="GO" id="GO:0006508">
    <property type="term" value="P:proteolysis"/>
    <property type="evidence" value="ECO:0007669"/>
    <property type="project" value="UniProtKB-KW"/>
</dbReference>
<accession>A0AA39HHY7</accession>
<evidence type="ECO:0000256" key="2">
    <source>
        <dbReference type="ARBA" id="ARBA00022670"/>
    </source>
</evidence>
<gene>
    <name evidence="8" type="ORF">QR680_018434</name>
</gene>
<evidence type="ECO:0000259" key="7">
    <source>
        <dbReference type="SMART" id="SM00645"/>
    </source>
</evidence>
<dbReference type="PROSITE" id="PS00640">
    <property type="entry name" value="THIOL_PROTEASE_ASN"/>
    <property type="match status" value="1"/>
</dbReference>
<reference evidence="8" key="1">
    <citation type="submission" date="2023-06" db="EMBL/GenBank/DDBJ databases">
        <title>Genomic analysis of the entomopathogenic nematode Steinernema hermaphroditum.</title>
        <authorList>
            <person name="Schwarz E.M."/>
            <person name="Heppert J.K."/>
            <person name="Baniya A."/>
            <person name="Schwartz H.T."/>
            <person name="Tan C.-H."/>
            <person name="Antoshechkin I."/>
            <person name="Sternberg P.W."/>
            <person name="Goodrich-Blair H."/>
            <person name="Dillman A.R."/>
        </authorList>
    </citation>
    <scope>NUCLEOTIDE SEQUENCE</scope>
    <source>
        <strain evidence="8">PS9179</strain>
        <tissue evidence="8">Whole animal</tissue>
    </source>
</reference>
<dbReference type="InterPro" id="IPR000668">
    <property type="entry name" value="Peptidase_C1A_C"/>
</dbReference>
<dbReference type="InterPro" id="IPR013128">
    <property type="entry name" value="Peptidase_C1A"/>
</dbReference>
<dbReference type="Proteomes" id="UP001175271">
    <property type="component" value="Unassembled WGS sequence"/>
</dbReference>
<proteinExistence type="inferred from homology"/>
<dbReference type="SUPFAM" id="SSF54001">
    <property type="entry name" value="Cysteine proteinases"/>
    <property type="match status" value="1"/>
</dbReference>
<evidence type="ECO:0000313" key="9">
    <source>
        <dbReference type="Proteomes" id="UP001175271"/>
    </source>
</evidence>
<keyword evidence="6" id="KW-0732">Signal</keyword>
<dbReference type="PANTHER" id="PTHR12411">
    <property type="entry name" value="CYSTEINE PROTEASE FAMILY C1-RELATED"/>
    <property type="match status" value="1"/>
</dbReference>
<dbReference type="EMBL" id="JAUCMV010000004">
    <property type="protein sequence ID" value="KAK0406206.1"/>
    <property type="molecule type" value="Genomic_DNA"/>
</dbReference>
<keyword evidence="4" id="KW-0788">Thiol protease</keyword>
<evidence type="ECO:0000256" key="6">
    <source>
        <dbReference type="SAM" id="SignalP"/>
    </source>
</evidence>
<feature type="signal peptide" evidence="6">
    <location>
        <begin position="1"/>
        <end position="19"/>
    </location>
</feature>
<dbReference type="Gene3D" id="3.90.70.10">
    <property type="entry name" value="Cysteine proteinases"/>
    <property type="match status" value="1"/>
</dbReference>
<name>A0AA39HHY7_9BILA</name>
<evidence type="ECO:0000256" key="4">
    <source>
        <dbReference type="ARBA" id="ARBA00022807"/>
    </source>
</evidence>
<keyword evidence="9" id="KW-1185">Reference proteome</keyword>
<keyword evidence="5" id="KW-1015">Disulfide bond</keyword>
<dbReference type="PROSITE" id="PS00639">
    <property type="entry name" value="THIOL_PROTEASE_HIS"/>
    <property type="match status" value="1"/>
</dbReference>
<dbReference type="CDD" id="cd02248">
    <property type="entry name" value="Peptidase_C1A"/>
    <property type="match status" value="1"/>
</dbReference>
<dbReference type="InterPro" id="IPR025661">
    <property type="entry name" value="Pept_asp_AS"/>
</dbReference>
<keyword evidence="2" id="KW-0645">Protease</keyword>
<comment type="caution">
    <text evidence="8">The sequence shown here is derived from an EMBL/GenBank/DDBJ whole genome shotgun (WGS) entry which is preliminary data.</text>
</comment>
<keyword evidence="3" id="KW-0378">Hydrolase</keyword>
<dbReference type="PROSITE" id="PS00139">
    <property type="entry name" value="THIOL_PROTEASE_CYS"/>
    <property type="match status" value="1"/>
</dbReference>
<evidence type="ECO:0000256" key="1">
    <source>
        <dbReference type="ARBA" id="ARBA00008455"/>
    </source>
</evidence>
<dbReference type="PRINTS" id="PR00705">
    <property type="entry name" value="PAPAIN"/>
</dbReference>
<evidence type="ECO:0000256" key="5">
    <source>
        <dbReference type="ARBA" id="ARBA00023157"/>
    </source>
</evidence>
<dbReference type="GO" id="GO:0008234">
    <property type="term" value="F:cysteine-type peptidase activity"/>
    <property type="evidence" value="ECO:0007669"/>
    <property type="project" value="UniProtKB-KW"/>
</dbReference>
<dbReference type="InterPro" id="IPR025660">
    <property type="entry name" value="Pept_his_AS"/>
</dbReference>
<dbReference type="Pfam" id="PF00112">
    <property type="entry name" value="Peptidase_C1"/>
    <property type="match status" value="1"/>
</dbReference>